<sequence length="64" mass="7468">LKGDFPQLILKEQLRRGDLTELQRATLGRISQNLEKERIRKAIDIKPRPIKPSELLSSIEKEFI</sequence>
<organism evidence="1">
    <name type="scientific">marine sediment metagenome</name>
    <dbReference type="NCBI Taxonomy" id="412755"/>
    <lineage>
        <taxon>unclassified sequences</taxon>
        <taxon>metagenomes</taxon>
        <taxon>ecological metagenomes</taxon>
    </lineage>
</organism>
<name>A0A0F8Y0U5_9ZZZZ</name>
<feature type="non-terminal residue" evidence="1">
    <location>
        <position position="1"/>
    </location>
</feature>
<proteinExistence type="predicted"/>
<reference evidence="1" key="1">
    <citation type="journal article" date="2015" name="Nature">
        <title>Complex archaea that bridge the gap between prokaryotes and eukaryotes.</title>
        <authorList>
            <person name="Spang A."/>
            <person name="Saw J.H."/>
            <person name="Jorgensen S.L."/>
            <person name="Zaremba-Niedzwiedzka K."/>
            <person name="Martijn J."/>
            <person name="Lind A.E."/>
            <person name="van Eijk R."/>
            <person name="Schleper C."/>
            <person name="Guy L."/>
            <person name="Ettema T.J."/>
        </authorList>
    </citation>
    <scope>NUCLEOTIDE SEQUENCE</scope>
</reference>
<protein>
    <submittedName>
        <fullName evidence="1">Uncharacterized protein</fullName>
    </submittedName>
</protein>
<accession>A0A0F8Y0U5</accession>
<comment type="caution">
    <text evidence="1">The sequence shown here is derived from an EMBL/GenBank/DDBJ whole genome shotgun (WGS) entry which is preliminary data.</text>
</comment>
<gene>
    <name evidence="1" type="ORF">LCGC14_2878350</name>
</gene>
<dbReference type="AlphaFoldDB" id="A0A0F8Y0U5"/>
<dbReference type="EMBL" id="LAZR01056070">
    <property type="protein sequence ID" value="KKK74977.1"/>
    <property type="molecule type" value="Genomic_DNA"/>
</dbReference>
<evidence type="ECO:0000313" key="1">
    <source>
        <dbReference type="EMBL" id="KKK74977.1"/>
    </source>
</evidence>